<feature type="domain" description="4Fe-4S ferredoxin-type" evidence="10">
    <location>
        <begin position="36"/>
        <end position="59"/>
    </location>
</feature>
<dbReference type="InterPro" id="IPR001308">
    <property type="entry name" value="ETF_a/FixB"/>
</dbReference>
<dbReference type="SUPFAM" id="SSF52402">
    <property type="entry name" value="Adenine nucleotide alpha hydrolases-like"/>
    <property type="match status" value="1"/>
</dbReference>
<dbReference type="Gene3D" id="3.40.50.1220">
    <property type="entry name" value="TPP-binding domain"/>
    <property type="match status" value="1"/>
</dbReference>
<feature type="binding site" evidence="9">
    <location>
        <begin position="324"/>
        <end position="328"/>
    </location>
    <ligand>
        <name>FAD</name>
        <dbReference type="ChEBI" id="CHEBI:57692"/>
    </ligand>
</feature>
<keyword evidence="2" id="KW-0813">Transport</keyword>
<dbReference type="Pfam" id="PF00766">
    <property type="entry name" value="ETF_alpha"/>
    <property type="match status" value="1"/>
</dbReference>
<comment type="cofactor">
    <cofactor evidence="9">
        <name>FAD</name>
        <dbReference type="ChEBI" id="CHEBI:57692"/>
    </cofactor>
    <text evidence="9">Binds 1 FAD per dimer.</text>
</comment>
<dbReference type="InterPro" id="IPR014729">
    <property type="entry name" value="Rossmann-like_a/b/a_fold"/>
</dbReference>
<evidence type="ECO:0000259" key="10">
    <source>
        <dbReference type="PROSITE" id="PS51379"/>
    </source>
</evidence>
<evidence type="ECO:0000313" key="12">
    <source>
        <dbReference type="Proteomes" id="UP000214588"/>
    </source>
</evidence>
<evidence type="ECO:0000256" key="4">
    <source>
        <dbReference type="ARBA" id="ARBA00022723"/>
    </source>
</evidence>
<dbReference type="SUPFAM" id="SSF54862">
    <property type="entry name" value="4Fe-4S ferredoxins"/>
    <property type="match status" value="1"/>
</dbReference>
<dbReference type="SUPFAM" id="SSF52467">
    <property type="entry name" value="DHS-like NAD/FAD-binding domain"/>
    <property type="match status" value="1"/>
</dbReference>
<dbReference type="Proteomes" id="UP000214588">
    <property type="component" value="Unassembled WGS sequence"/>
</dbReference>
<dbReference type="PROSITE" id="PS00198">
    <property type="entry name" value="4FE4S_FER_1"/>
    <property type="match status" value="1"/>
</dbReference>
<feature type="domain" description="4Fe-4S ferredoxin-type" evidence="10">
    <location>
        <begin position="1"/>
        <end position="31"/>
    </location>
</feature>
<gene>
    <name evidence="11" type="ORF">CDO51_04985</name>
</gene>
<dbReference type="PROSITE" id="PS00696">
    <property type="entry name" value="ETF_ALPHA"/>
    <property type="match status" value="1"/>
</dbReference>
<reference evidence="11 12" key="1">
    <citation type="submission" date="2017-06" db="EMBL/GenBank/DDBJ databases">
        <title>Draft Genome Sequence of Natranaerobius trueperi halophilic, alkalithermophilic bacteria from soda lakes.</title>
        <authorList>
            <person name="Zhao B."/>
        </authorList>
    </citation>
    <scope>NUCLEOTIDE SEQUENCE [LARGE SCALE GENOMIC DNA]</scope>
    <source>
        <strain evidence="11 12">DSM 18760</strain>
    </source>
</reference>
<dbReference type="InterPro" id="IPR014730">
    <property type="entry name" value="ETF_a/b_N"/>
</dbReference>
<dbReference type="SMART" id="SM00893">
    <property type="entry name" value="ETF"/>
    <property type="match status" value="1"/>
</dbReference>
<feature type="binding site" evidence="9">
    <location>
        <position position="285"/>
    </location>
    <ligand>
        <name>FAD</name>
        <dbReference type="ChEBI" id="CHEBI:57692"/>
    </ligand>
</feature>
<dbReference type="AlphaFoldDB" id="A0A226BYR7"/>
<dbReference type="Gene3D" id="3.30.70.20">
    <property type="match status" value="1"/>
</dbReference>
<dbReference type="Pfam" id="PF01012">
    <property type="entry name" value="ETF"/>
    <property type="match status" value="1"/>
</dbReference>
<protein>
    <submittedName>
        <fullName evidence="11">Electron transfer flavoprotein subunit alpha</fullName>
    </submittedName>
</protein>
<dbReference type="CDD" id="cd01715">
    <property type="entry name" value="ETF_alpha"/>
    <property type="match status" value="1"/>
</dbReference>
<evidence type="ECO:0000256" key="5">
    <source>
        <dbReference type="ARBA" id="ARBA00022827"/>
    </source>
</evidence>
<dbReference type="PROSITE" id="PS51379">
    <property type="entry name" value="4FE4S_FER_2"/>
    <property type="match status" value="2"/>
</dbReference>
<dbReference type="GO" id="GO:0051536">
    <property type="term" value="F:iron-sulfur cluster binding"/>
    <property type="evidence" value="ECO:0007669"/>
    <property type="project" value="UniProtKB-KW"/>
</dbReference>
<dbReference type="OrthoDB" id="9770286at2"/>
<dbReference type="PANTHER" id="PTHR43153">
    <property type="entry name" value="ELECTRON TRANSFER FLAVOPROTEIN ALPHA"/>
    <property type="match status" value="1"/>
</dbReference>
<evidence type="ECO:0000256" key="7">
    <source>
        <dbReference type="ARBA" id="ARBA00023004"/>
    </source>
</evidence>
<accession>A0A226BYR7</accession>
<evidence type="ECO:0000256" key="1">
    <source>
        <dbReference type="ARBA" id="ARBA00005817"/>
    </source>
</evidence>
<keyword evidence="3" id="KW-0285">Flavoprotein</keyword>
<dbReference type="Gene3D" id="3.40.50.620">
    <property type="entry name" value="HUPs"/>
    <property type="match status" value="1"/>
</dbReference>
<organism evidence="11 12">
    <name type="scientific">Natranaerobius trueperi</name>
    <dbReference type="NCBI Taxonomy" id="759412"/>
    <lineage>
        <taxon>Bacteria</taxon>
        <taxon>Bacillati</taxon>
        <taxon>Bacillota</taxon>
        <taxon>Clostridia</taxon>
        <taxon>Natranaerobiales</taxon>
        <taxon>Natranaerobiaceae</taxon>
        <taxon>Natranaerobius</taxon>
    </lineage>
</organism>
<dbReference type="InterPro" id="IPR017900">
    <property type="entry name" value="4Fe4S_Fe_S_CS"/>
</dbReference>
<dbReference type="FunFam" id="3.40.50.1220:FF:000001">
    <property type="entry name" value="Electron transfer flavoprotein, alpha subunit"/>
    <property type="match status" value="1"/>
</dbReference>
<evidence type="ECO:0000256" key="8">
    <source>
        <dbReference type="ARBA" id="ARBA00023014"/>
    </source>
</evidence>
<comment type="similarity">
    <text evidence="1">Belongs to the ETF alpha-subunit/FixB family.</text>
</comment>
<dbReference type="GO" id="GO:0050660">
    <property type="term" value="F:flavin adenine dinucleotide binding"/>
    <property type="evidence" value="ECO:0007669"/>
    <property type="project" value="InterPro"/>
</dbReference>
<dbReference type="PANTHER" id="PTHR43153:SF1">
    <property type="entry name" value="ELECTRON TRANSFER FLAVOPROTEIN SUBUNIT ALPHA, MITOCHONDRIAL"/>
    <property type="match status" value="1"/>
</dbReference>
<evidence type="ECO:0000313" key="11">
    <source>
        <dbReference type="EMBL" id="OWZ84071.1"/>
    </source>
</evidence>
<proteinExistence type="inferred from homology"/>
<dbReference type="GO" id="GO:0033539">
    <property type="term" value="P:fatty acid beta-oxidation using acyl-CoA dehydrogenase"/>
    <property type="evidence" value="ECO:0007669"/>
    <property type="project" value="TreeGrafter"/>
</dbReference>
<keyword evidence="5 9" id="KW-0274">FAD</keyword>
<keyword evidence="12" id="KW-1185">Reference proteome</keyword>
<evidence type="ECO:0000256" key="6">
    <source>
        <dbReference type="ARBA" id="ARBA00022982"/>
    </source>
</evidence>
<dbReference type="RefSeq" id="WP_089023204.1">
    <property type="nucleotide sequence ID" value="NZ_NIQC01000008.1"/>
</dbReference>
<feature type="binding site" evidence="9">
    <location>
        <position position="362"/>
    </location>
    <ligand>
        <name>FAD</name>
        <dbReference type="ChEBI" id="CHEBI:57692"/>
    </ligand>
</feature>
<dbReference type="Pfam" id="PF13237">
    <property type="entry name" value="Fer4_10"/>
    <property type="match status" value="1"/>
</dbReference>
<dbReference type="GO" id="GO:0046872">
    <property type="term" value="F:metal ion binding"/>
    <property type="evidence" value="ECO:0007669"/>
    <property type="project" value="UniProtKB-KW"/>
</dbReference>
<keyword evidence="8" id="KW-0411">Iron-sulfur</keyword>
<feature type="binding site" evidence="9">
    <location>
        <begin position="341"/>
        <end position="348"/>
    </location>
    <ligand>
        <name>FAD</name>
        <dbReference type="ChEBI" id="CHEBI:57692"/>
    </ligand>
</feature>
<dbReference type="PIRSF" id="PIRSF000089">
    <property type="entry name" value="Electra_flavoP_a"/>
    <property type="match status" value="1"/>
</dbReference>
<dbReference type="InterPro" id="IPR014731">
    <property type="entry name" value="ETF_asu_C"/>
</dbReference>
<keyword evidence="6" id="KW-0249">Electron transport</keyword>
<dbReference type="InterPro" id="IPR033947">
    <property type="entry name" value="ETF_alpha_N"/>
</dbReference>
<feature type="binding site" evidence="9">
    <location>
        <begin position="310"/>
        <end position="311"/>
    </location>
    <ligand>
        <name>FAD</name>
        <dbReference type="ChEBI" id="CHEBI:57692"/>
    </ligand>
</feature>
<dbReference type="EMBL" id="NIQC01000008">
    <property type="protein sequence ID" value="OWZ84071.1"/>
    <property type="molecule type" value="Genomic_DNA"/>
</dbReference>
<dbReference type="InterPro" id="IPR029035">
    <property type="entry name" value="DHS-like_NAD/FAD-binding_dom"/>
</dbReference>
<sequence length="405" mass="44286">MSVRIIEEKCTGCELCLHACPYPGAIEMENNIAKITDNCTLCGACEDECPVGAIEVAKKETKAEVDDSYEGVWVYIEHVDGEPLEVSFELLSKAKELAKDLNTYVGGVLIGDKIKSKANEVFAYGADKLYLVQGSEYKNYNTKLYTHAMDNIIKTYKPEIVLFGATNNGRDLAARVAVRLRTGLTADCTKITIDKEKRLLEQTRPAFGGNIMATILCPIGRPQMATVRPKVMKKDKPDYAKQGEIIEVNLEDKPQELRTRIIDIIQHTTQTVNLEDAEIIVSGGRGLSEPEGFKLIEELAVAIGGAVGASRATVDAGWIPHHHQVGQTGKTVAPKLYIACGISGAIQHMAGMQTSDVIIAINKDPDAPIFDIATYGIVGDLYEVVPALIKEFNNYFETSRKTGDC</sequence>
<evidence type="ECO:0000256" key="9">
    <source>
        <dbReference type="PIRSR" id="PIRSR000089-1"/>
    </source>
</evidence>
<dbReference type="InterPro" id="IPR017896">
    <property type="entry name" value="4Fe4S_Fe-S-bd"/>
</dbReference>
<keyword evidence="7" id="KW-0408">Iron</keyword>
<dbReference type="InterPro" id="IPR018206">
    <property type="entry name" value="ETF_asu_C_CS"/>
</dbReference>
<name>A0A226BYR7_9FIRM</name>
<dbReference type="GO" id="GO:0009055">
    <property type="term" value="F:electron transfer activity"/>
    <property type="evidence" value="ECO:0007669"/>
    <property type="project" value="InterPro"/>
</dbReference>
<keyword evidence="4" id="KW-0479">Metal-binding</keyword>
<evidence type="ECO:0000256" key="2">
    <source>
        <dbReference type="ARBA" id="ARBA00022448"/>
    </source>
</evidence>
<comment type="caution">
    <text evidence="11">The sequence shown here is derived from an EMBL/GenBank/DDBJ whole genome shotgun (WGS) entry which is preliminary data.</text>
</comment>
<evidence type="ECO:0000256" key="3">
    <source>
        <dbReference type="ARBA" id="ARBA00022630"/>
    </source>
</evidence>